<dbReference type="OrthoDB" id="438939at2759"/>
<dbReference type="AlphaFoldDB" id="A0A2G5UL45"/>
<dbReference type="EMBL" id="PDUG01000003">
    <property type="protein sequence ID" value="PIC40244.1"/>
    <property type="molecule type" value="Genomic_DNA"/>
</dbReference>
<feature type="region of interest" description="Disordered" evidence="1">
    <location>
        <begin position="235"/>
        <end position="290"/>
    </location>
</feature>
<keyword evidence="5" id="KW-1185">Reference proteome</keyword>
<keyword evidence="2" id="KW-0732">Signal</keyword>
<dbReference type="GO" id="GO:0000245">
    <property type="term" value="P:spliceosomal complex assembly"/>
    <property type="evidence" value="ECO:0007669"/>
    <property type="project" value="InterPro"/>
</dbReference>
<dbReference type="InterPro" id="IPR038737">
    <property type="entry name" value="SF3b_su1-like"/>
</dbReference>
<dbReference type="STRING" id="1611254.A0A2G5UL45"/>
<feature type="region of interest" description="Disordered" evidence="1">
    <location>
        <begin position="153"/>
        <end position="221"/>
    </location>
</feature>
<proteinExistence type="predicted"/>
<dbReference type="PANTHER" id="PTHR12097">
    <property type="entry name" value="SPLICING FACTOR 3B, SUBUNIT 1-RELATED"/>
    <property type="match status" value="1"/>
</dbReference>
<feature type="region of interest" description="Disordered" evidence="1">
    <location>
        <begin position="76"/>
        <end position="140"/>
    </location>
</feature>
<dbReference type="GO" id="GO:0003729">
    <property type="term" value="F:mRNA binding"/>
    <property type="evidence" value="ECO:0007669"/>
    <property type="project" value="InterPro"/>
</dbReference>
<feature type="chain" id="PRO_5013969437" description="Splicing factor 3B subunit 1 domain-containing protein" evidence="2">
    <location>
        <begin position="35"/>
        <end position="326"/>
    </location>
</feature>
<feature type="compositionally biased region" description="Basic and acidic residues" evidence="1">
    <location>
        <begin position="191"/>
        <end position="201"/>
    </location>
</feature>
<accession>A0A2G5UL45</accession>
<feature type="compositionally biased region" description="Basic and acidic residues" evidence="1">
    <location>
        <begin position="76"/>
        <end position="115"/>
    </location>
</feature>
<feature type="compositionally biased region" description="Basic and acidic residues" evidence="1">
    <location>
        <begin position="269"/>
        <end position="290"/>
    </location>
</feature>
<comment type="caution">
    <text evidence="4">The sequence shown here is derived from an EMBL/GenBank/DDBJ whole genome shotgun (WGS) entry which is preliminary data.</text>
</comment>
<name>A0A2G5UL45_9PELO</name>
<protein>
    <recommendedName>
        <fullName evidence="3">Splicing factor 3B subunit 1 domain-containing protein</fullName>
    </recommendedName>
</protein>
<feature type="domain" description="Splicing factor 3B subunit 1" evidence="3">
    <location>
        <begin position="152"/>
        <end position="318"/>
    </location>
</feature>
<evidence type="ECO:0000313" key="4">
    <source>
        <dbReference type="EMBL" id="PIC40244.1"/>
    </source>
</evidence>
<reference evidence="5" key="1">
    <citation type="submission" date="2017-10" db="EMBL/GenBank/DDBJ databases">
        <title>Rapid genome shrinkage in a self-fertile nematode reveals novel sperm competition proteins.</title>
        <authorList>
            <person name="Yin D."/>
            <person name="Schwarz E.M."/>
            <person name="Thomas C.G."/>
            <person name="Felde R.L."/>
            <person name="Korf I.F."/>
            <person name="Cutter A.D."/>
            <person name="Schartner C.M."/>
            <person name="Ralston E.J."/>
            <person name="Meyer B.J."/>
            <person name="Haag E.S."/>
        </authorList>
    </citation>
    <scope>NUCLEOTIDE SEQUENCE [LARGE SCALE GENOMIC DNA]</scope>
    <source>
        <strain evidence="5">JU1422</strain>
    </source>
</reference>
<dbReference type="InterPro" id="IPR015016">
    <property type="entry name" value="SF3b_su1"/>
</dbReference>
<evidence type="ECO:0000313" key="5">
    <source>
        <dbReference type="Proteomes" id="UP000230233"/>
    </source>
</evidence>
<feature type="compositionally biased region" description="Basic residues" evidence="1">
    <location>
        <begin position="246"/>
        <end position="257"/>
    </location>
</feature>
<evidence type="ECO:0000256" key="1">
    <source>
        <dbReference type="SAM" id="MobiDB-lite"/>
    </source>
</evidence>
<gene>
    <name evidence="4" type="primary">Cnig_chr_III.g11653</name>
    <name evidence="4" type="ORF">B9Z55_011653</name>
</gene>
<dbReference type="Pfam" id="PF08920">
    <property type="entry name" value="SF3b1"/>
    <property type="match status" value="1"/>
</dbReference>
<evidence type="ECO:0000256" key="2">
    <source>
        <dbReference type="SAM" id="SignalP"/>
    </source>
</evidence>
<sequence>MFFQYFLLFLMSLTSSKLRSKVFAMLLLIEEVAAASEDTDPLAATRDAETVSPDRADVFVDQTPDNRNRGYAEVMSDQRYHEEKGRVERELADRGKAGELHVTREPEKKKGRWDATEAPESFENLGAASATPSQGSAPRKRLGFASLSAEAATPRAARWDETPAHSTGAADATPSVDKWSSTPAAQTPRRNRWDETPKADLNDGSMTPGWGMETPARGGDVKLFPDRGHLIRLKTSFSLGPDDAKRRRRYPTPRRRPNPIVHPKPPLADPDRSNDPGRSNAKEKVIRNRPVTDEELESLFPPGYKVLVPPTNYIPLRSISFRCSSA</sequence>
<feature type="signal peptide" evidence="2">
    <location>
        <begin position="1"/>
        <end position="34"/>
    </location>
</feature>
<evidence type="ECO:0000259" key="3">
    <source>
        <dbReference type="Pfam" id="PF08920"/>
    </source>
</evidence>
<organism evidence="4 5">
    <name type="scientific">Caenorhabditis nigoni</name>
    <dbReference type="NCBI Taxonomy" id="1611254"/>
    <lineage>
        <taxon>Eukaryota</taxon>
        <taxon>Metazoa</taxon>
        <taxon>Ecdysozoa</taxon>
        <taxon>Nematoda</taxon>
        <taxon>Chromadorea</taxon>
        <taxon>Rhabditida</taxon>
        <taxon>Rhabditina</taxon>
        <taxon>Rhabditomorpha</taxon>
        <taxon>Rhabditoidea</taxon>
        <taxon>Rhabditidae</taxon>
        <taxon>Peloderinae</taxon>
        <taxon>Caenorhabditis</taxon>
    </lineage>
</organism>
<dbReference type="Proteomes" id="UP000230233">
    <property type="component" value="Chromosome III"/>
</dbReference>